<dbReference type="RefSeq" id="WP_166312832.1">
    <property type="nucleotide sequence ID" value="NZ_WOTH01000002.1"/>
</dbReference>
<dbReference type="AlphaFoldDB" id="A0A967EC92"/>
<evidence type="ECO:0000313" key="3">
    <source>
        <dbReference type="Proteomes" id="UP000597459"/>
    </source>
</evidence>
<name>A0A967EC92_9PROT</name>
<protein>
    <submittedName>
        <fullName evidence="2">DUF4422 domain-containing protein</fullName>
    </submittedName>
</protein>
<accession>A0A967EC92</accession>
<dbReference type="InterPro" id="IPR025536">
    <property type="entry name" value="DUF4422"/>
</dbReference>
<evidence type="ECO:0000259" key="1">
    <source>
        <dbReference type="Pfam" id="PF14393"/>
    </source>
</evidence>
<sequence length="276" mass="32237">MASLKIFTLLHQPPRIKRSSFLFSDLVTGSYSCSGGSWQGDLDGINISRKNTHSEMRGQYFVWKNLCDRYEYIGFEHQRRKFFLDFMGRNLTPDINSELFNVRRREAVQKSEQTYPVSSETFSFYVAQRSTMASEETDHILDFVGSHDIICQRPHRGVLVRDLFAGFLGQEGWDDLIAAIRHVDINNRFDLDAISDTEMGCYCNMYIMKTSIFHEYMTLWWDVMNHLIEKRGEPDRQMGHFAERLLTLFLTQKMLSNPMLKVGFLPLLFCSNPEGY</sequence>
<gene>
    <name evidence="2" type="ORF">GOB87_01830</name>
</gene>
<organism evidence="2 3">
    <name type="scientific">Acetobacter estunensis</name>
    <dbReference type="NCBI Taxonomy" id="104097"/>
    <lineage>
        <taxon>Bacteria</taxon>
        <taxon>Pseudomonadati</taxon>
        <taxon>Pseudomonadota</taxon>
        <taxon>Alphaproteobacteria</taxon>
        <taxon>Acetobacterales</taxon>
        <taxon>Acetobacteraceae</taxon>
        <taxon>Acetobacter</taxon>
    </lineage>
</organism>
<dbReference type="Pfam" id="PF14393">
    <property type="entry name" value="DUF4422"/>
    <property type="match status" value="1"/>
</dbReference>
<dbReference type="EMBL" id="WOTH01000002">
    <property type="protein sequence ID" value="NHO52705.1"/>
    <property type="molecule type" value="Genomic_DNA"/>
</dbReference>
<dbReference type="Proteomes" id="UP000597459">
    <property type="component" value="Unassembled WGS sequence"/>
</dbReference>
<comment type="caution">
    <text evidence="2">The sequence shown here is derived from an EMBL/GenBank/DDBJ whole genome shotgun (WGS) entry which is preliminary data.</text>
</comment>
<proteinExistence type="predicted"/>
<evidence type="ECO:0000313" key="2">
    <source>
        <dbReference type="EMBL" id="NHO52705.1"/>
    </source>
</evidence>
<reference evidence="2" key="1">
    <citation type="submission" date="2019-11" db="EMBL/GenBank/DDBJ databases">
        <title>Description of new Acetobacter species.</title>
        <authorList>
            <person name="Cleenwerck I."/>
            <person name="Sombolestani A.S."/>
        </authorList>
    </citation>
    <scope>NUCLEOTIDE SEQUENCE</scope>
    <source>
        <strain evidence="2">LMG 1626</strain>
    </source>
</reference>
<keyword evidence="3" id="KW-1185">Reference proteome</keyword>
<feature type="domain" description="DUF4422" evidence="1">
    <location>
        <begin position="5"/>
        <end position="253"/>
    </location>
</feature>